<reference evidence="2" key="1">
    <citation type="submission" date="2020-10" db="EMBL/GenBank/DDBJ databases">
        <title>Taxonomic study of unclassified bacteria belonging to the class Ktedonobacteria.</title>
        <authorList>
            <person name="Yabe S."/>
            <person name="Wang C.M."/>
            <person name="Zheng Y."/>
            <person name="Sakai Y."/>
            <person name="Cavaletti L."/>
            <person name="Monciardini P."/>
            <person name="Donadio S."/>
        </authorList>
    </citation>
    <scope>NUCLEOTIDE SEQUENCE</scope>
    <source>
        <strain evidence="2">SOSP1-1</strain>
    </source>
</reference>
<dbReference type="AlphaFoldDB" id="A0A8J3IGQ5"/>
<evidence type="ECO:0000313" key="3">
    <source>
        <dbReference type="Proteomes" id="UP000612362"/>
    </source>
</evidence>
<dbReference type="RefSeq" id="WP_236031919.1">
    <property type="nucleotide sequence ID" value="NZ_BNJF01000009.1"/>
</dbReference>
<sequence>MKKPQAASDQKKSATFRTTTFLLELPLVVNQGQAKRLRAHLEAARQLYNAILSLGQKRLRRMRADPAWQEARTFPRTHKAERAAAFSALRQAHSFTEAALHQAVKGLRVGWIAEHIEAVLAQTLATHAYRALNRVCLGNARRVRFKSRGRGFCSIENKRNDTGLRFVLQPPEKGNAGFLLWNGDRFPALIDWQDEVVCHGLKHRIKYARLLQRPASSKRAAGADTEGYRYVVQLVLEGVPHHKPKHIIGKSIVGGDLGPSTLALVPQEGEASLQVFCAELAPDARAIRRLQRQMDRQRRAGNPEYYDEKGRIRKRDTKKRPWKQSKRYQATRRRKASKERKLAAYRKSLHGRKVHEVLALGKTIILEKISYKAWQRQFGTSVGLRAPGMFVALLKRTVASTGGTLVEVPTRTTALSQWCHGCGKKVKKPLSERWHQCACGVGPVQRDLYSAFLAAYLDPADPIPSCARYQVYWEGAEARLRAAHECLIQRAREGQDLPQSLGLTRARARLPKSSEEPPLEPALHPQGEELEAWDEPLEPRCLSARGALRLCCNFWHRVMAHGKGFHATETS</sequence>
<evidence type="ECO:0000256" key="1">
    <source>
        <dbReference type="SAM" id="MobiDB-lite"/>
    </source>
</evidence>
<feature type="region of interest" description="Disordered" evidence="1">
    <location>
        <begin position="292"/>
        <end position="340"/>
    </location>
</feature>
<evidence type="ECO:0008006" key="4">
    <source>
        <dbReference type="Google" id="ProtNLM"/>
    </source>
</evidence>
<dbReference type="Proteomes" id="UP000612362">
    <property type="component" value="Unassembled WGS sequence"/>
</dbReference>
<keyword evidence="3" id="KW-1185">Reference proteome</keyword>
<dbReference type="EMBL" id="BNJF01000009">
    <property type="protein sequence ID" value="GHO50844.1"/>
    <property type="molecule type" value="Genomic_DNA"/>
</dbReference>
<protein>
    <recommendedName>
        <fullName evidence="4">Transposase</fullName>
    </recommendedName>
</protein>
<comment type="caution">
    <text evidence="2">The sequence shown here is derived from an EMBL/GenBank/DDBJ whole genome shotgun (WGS) entry which is preliminary data.</text>
</comment>
<gene>
    <name evidence="2" type="ORF">KSX_90070</name>
</gene>
<evidence type="ECO:0000313" key="2">
    <source>
        <dbReference type="EMBL" id="GHO50844.1"/>
    </source>
</evidence>
<feature type="compositionally biased region" description="Basic residues" evidence="1">
    <location>
        <begin position="311"/>
        <end position="340"/>
    </location>
</feature>
<organism evidence="2 3">
    <name type="scientific">Ktedonospora formicarum</name>
    <dbReference type="NCBI Taxonomy" id="2778364"/>
    <lineage>
        <taxon>Bacteria</taxon>
        <taxon>Bacillati</taxon>
        <taxon>Chloroflexota</taxon>
        <taxon>Ktedonobacteria</taxon>
        <taxon>Ktedonobacterales</taxon>
        <taxon>Ktedonobacteraceae</taxon>
        <taxon>Ktedonospora</taxon>
    </lineage>
</organism>
<accession>A0A8J3IGQ5</accession>
<name>A0A8J3IGQ5_9CHLR</name>
<proteinExistence type="predicted"/>